<feature type="repeat" description="WD" evidence="4">
    <location>
        <begin position="213"/>
        <end position="246"/>
    </location>
</feature>
<dbReference type="PANTHER" id="PTHR46170:SF1">
    <property type="entry name" value="GATOR COMPLEX PROTEIN WDR59"/>
    <property type="match status" value="1"/>
</dbReference>
<dbReference type="GO" id="GO:1904263">
    <property type="term" value="P:positive regulation of TORC1 signaling"/>
    <property type="evidence" value="ECO:0007669"/>
    <property type="project" value="TreeGrafter"/>
</dbReference>
<feature type="compositionally biased region" description="Low complexity" evidence="5">
    <location>
        <begin position="1086"/>
        <end position="1099"/>
    </location>
</feature>
<evidence type="ECO:0000313" key="7">
    <source>
        <dbReference type="EMBL" id="ROW13755.1"/>
    </source>
</evidence>
<feature type="region of interest" description="Disordered" evidence="5">
    <location>
        <begin position="623"/>
        <end position="668"/>
    </location>
</feature>
<feature type="region of interest" description="Disordered" evidence="5">
    <location>
        <begin position="703"/>
        <end position="736"/>
    </location>
</feature>
<feature type="region of interest" description="Disordered" evidence="5">
    <location>
        <begin position="1126"/>
        <end position="1146"/>
    </location>
</feature>
<keyword evidence="1 4" id="KW-0853">WD repeat</keyword>
<keyword evidence="2" id="KW-0677">Repeat</keyword>
<dbReference type="Pfam" id="PF17120">
    <property type="entry name" value="zf-RING_16"/>
    <property type="match status" value="1"/>
</dbReference>
<comment type="caution">
    <text evidence="7">The sequence shown here is derived from an EMBL/GenBank/DDBJ whole genome shotgun (WGS) entry which is preliminary data.</text>
</comment>
<feature type="region of interest" description="Disordered" evidence="5">
    <location>
        <begin position="782"/>
        <end position="815"/>
    </location>
</feature>
<feature type="compositionally biased region" description="Low complexity" evidence="5">
    <location>
        <begin position="1513"/>
        <end position="1531"/>
    </location>
</feature>
<gene>
    <name evidence="7" type="ORF">VPNG_03495</name>
</gene>
<feature type="compositionally biased region" description="Basic and acidic residues" evidence="5">
    <location>
        <begin position="1044"/>
        <end position="1054"/>
    </location>
</feature>
<dbReference type="SMART" id="SM00320">
    <property type="entry name" value="WD40"/>
    <property type="match status" value="5"/>
</dbReference>
<keyword evidence="3" id="KW-0479">Metal-binding</keyword>
<dbReference type="STRING" id="1230097.A0A423XCI3"/>
<evidence type="ECO:0000256" key="5">
    <source>
        <dbReference type="SAM" id="MobiDB-lite"/>
    </source>
</evidence>
<feature type="compositionally biased region" description="Acidic residues" evidence="5">
    <location>
        <begin position="1454"/>
        <end position="1467"/>
    </location>
</feature>
<evidence type="ECO:0000256" key="1">
    <source>
        <dbReference type="ARBA" id="ARBA00022574"/>
    </source>
</evidence>
<proteinExistence type="predicted"/>
<dbReference type="Pfam" id="PF00400">
    <property type="entry name" value="WD40"/>
    <property type="match status" value="2"/>
</dbReference>
<feature type="region of interest" description="Disordered" evidence="5">
    <location>
        <begin position="1386"/>
        <end position="1424"/>
    </location>
</feature>
<dbReference type="GO" id="GO:0034198">
    <property type="term" value="P:cellular response to amino acid starvation"/>
    <property type="evidence" value="ECO:0007669"/>
    <property type="project" value="TreeGrafter"/>
</dbReference>
<dbReference type="Gene3D" id="2.130.10.10">
    <property type="entry name" value="YVTN repeat-like/Quinoprotein amine dehydrogenase"/>
    <property type="match status" value="1"/>
</dbReference>
<feature type="region of interest" description="Disordered" evidence="5">
    <location>
        <begin position="1450"/>
        <end position="1582"/>
    </location>
</feature>
<dbReference type="InterPro" id="IPR001841">
    <property type="entry name" value="Znf_RING"/>
</dbReference>
<dbReference type="EMBL" id="LKEB01000017">
    <property type="protein sequence ID" value="ROW13755.1"/>
    <property type="molecule type" value="Genomic_DNA"/>
</dbReference>
<feature type="repeat" description="WD" evidence="4">
    <location>
        <begin position="126"/>
        <end position="168"/>
    </location>
</feature>
<dbReference type="GO" id="GO:0008270">
    <property type="term" value="F:zinc ion binding"/>
    <property type="evidence" value="ECO:0007669"/>
    <property type="project" value="UniProtKB-KW"/>
</dbReference>
<sequence>MPSAFDQLKASPKKVKTIHSAFDSESFDADGTIHVDGLVGSATISPSGRDVALASPEGLAIIDLDSPYSPPRRLSSHGLPWLVVDVQWSPFAMRDYWVASTANHRCLVWNLNLRDDSTSGAIEHSLQGHSRAITDINFSAHHPDLLATCAVDGYVHCWDLRRPRQPALTFCDWFAGATQVKYCRQDPFIIASSHDRWLHIWDERKSSEPLRSISAHTSKIYGIDWNRFIPTAIVTCSLDKSIKFWDYSKPEDDPERVIRTDFPVWRARHTPFGSGLLAMPQNEPGNLYLFDRRTHPDTPKDGPVEPVATFEGHGDHKVKEFLWRSRGTITDDGIDNREFQMVSWGEDNKLRLTRPDPSVFESVGYVKGTEARKNLVITRKGATYKTFRTVDDGSHRRRTATMSDPRTGGPRQSALTQGMKVPLSRTGPTWRGPSMKAKTVGTGKLNRSQAQMNWMRGITMTKRKSGANSPQRSASKDSAMFGLGFHDDHWGEPESFQEEFVRISTQLPNVKWDSIDMDTLMLNASLKGPWGVDGDDIFIKVKVDIPQAYPKTKAPKFIIDKNAFMPASTHEKLEIEVHQIAQQYLKRKQNCLAATFSYLLGEADLTQSTTFFKNVRDLDDDMDALGSESSSEDSDNDIPTGASASMSMSQELSASTEIGNPLAPSNRPAMPPLIRTAGARFSNDGRLVCFFPTKDTKALFFNTNDTTKERPKDQPTFAGFGRLTQDSPPPRQRYLDGEASTIDVSALSDDSDDSSSSSDSELTTMHKISLWYRPGRGLHKTWSANGSVRSSGPGTGPGTGTGTGTSRRRPGRPKNIVSIHDMQNIIPSQKKFAEEYCIFGDGAQVCEHNAQVAEKHDCHDLANVWRYSALLLRSDIPLELHEHDKRSNPVLVIAKDVLSRYRGNETRENEGELLTGRVKWGHHPLAQDFVSDILDYFEQIADIQMLAMLSCIFGESSTEHSVPYAESHLTQSETPMAMKAPSFSLDYFPTDAAEWGLERRSGYSSAVTTPGVVHTPVVISDNNSPDVLWMGEAGSQSFSTGETPPHKFFKDHLGDTGPTPSLSTSPNERSIRRTQSVLPANLTPISSRGVTSVASSSPPGRKRPSPAERIMENISHLQGNITWGGSTYFGAPSEGPETAGTSISDDDFRRDDLVSMVPVSVSVTVEDETAFDDDGWLATPLLDPSRHPDYARYRYAYAEMLQMWRLPLTRLEIMKFNVLKENNLEQLRRTSAESSYHESINYDTSQSGTGATSPTIMLGGKREQLQALQASGRGLDVTGLCRTHELQLQPLQYSQSPSVGGAVGVCERCRRTQSQLTCVFCREPIDALYPACLCCGCVFHEACIAEWHAMGELECPAGDDCECVDHADSGFVETWAAMKAALGLERKETSGGRAKTSHGERNQGERNNYGRGRSGSGGTHIAKLTMGNSGFGSAASIANRLRRRSAPAPFFLPVDDEDDEDGNDNDNDGAAPTSARTDTHASGGIGSGSGMSRFRVLRTPPARRENDDFEVVSPISSAGSSAAGAGLARPSPLGPGAGISPARVSLGNRLKSLEAQRPVVPRRRSGGHTAGGGGGGGKRTVS</sequence>
<dbReference type="CDD" id="cd16448">
    <property type="entry name" value="RING-H2"/>
    <property type="match status" value="1"/>
</dbReference>
<dbReference type="InterPro" id="IPR036322">
    <property type="entry name" value="WD40_repeat_dom_sf"/>
</dbReference>
<keyword evidence="8" id="KW-1185">Reference proteome</keyword>
<dbReference type="SUPFAM" id="SSF50978">
    <property type="entry name" value="WD40 repeat-like"/>
    <property type="match status" value="1"/>
</dbReference>
<dbReference type="FunCoup" id="A0A423XCI3">
    <property type="interactions" value="324"/>
</dbReference>
<feature type="compositionally biased region" description="Gly residues" evidence="5">
    <location>
        <begin position="793"/>
        <end position="803"/>
    </location>
</feature>
<dbReference type="GO" id="GO:0005774">
    <property type="term" value="C:vacuolar membrane"/>
    <property type="evidence" value="ECO:0007669"/>
    <property type="project" value="TreeGrafter"/>
</dbReference>
<dbReference type="PROSITE" id="PS50089">
    <property type="entry name" value="ZF_RING_2"/>
    <property type="match status" value="1"/>
</dbReference>
<dbReference type="Proteomes" id="UP000285146">
    <property type="component" value="Unassembled WGS sequence"/>
</dbReference>
<accession>A0A423XCI3</accession>
<dbReference type="InterPro" id="IPR049567">
    <property type="entry name" value="WDR59-like"/>
</dbReference>
<evidence type="ECO:0000313" key="8">
    <source>
        <dbReference type="Proteomes" id="UP000285146"/>
    </source>
</evidence>
<dbReference type="InterPro" id="IPR015943">
    <property type="entry name" value="WD40/YVTN_repeat-like_dom_sf"/>
</dbReference>
<feature type="region of interest" description="Disordered" evidence="5">
    <location>
        <begin position="1035"/>
        <end position="1106"/>
    </location>
</feature>
<organism evidence="7 8">
    <name type="scientific">Cytospora leucostoma</name>
    <dbReference type="NCBI Taxonomy" id="1230097"/>
    <lineage>
        <taxon>Eukaryota</taxon>
        <taxon>Fungi</taxon>
        <taxon>Dikarya</taxon>
        <taxon>Ascomycota</taxon>
        <taxon>Pezizomycotina</taxon>
        <taxon>Sordariomycetes</taxon>
        <taxon>Sordariomycetidae</taxon>
        <taxon>Diaporthales</taxon>
        <taxon>Cytosporaceae</taxon>
        <taxon>Cytospora</taxon>
    </lineage>
</organism>
<dbReference type="InterPro" id="IPR001680">
    <property type="entry name" value="WD40_rpt"/>
</dbReference>
<dbReference type="PANTHER" id="PTHR46170">
    <property type="entry name" value="GATOR COMPLEX PROTEIN WDR59"/>
    <property type="match status" value="1"/>
</dbReference>
<evidence type="ECO:0000256" key="3">
    <source>
        <dbReference type="PROSITE-ProRule" id="PRU00175"/>
    </source>
</evidence>
<reference evidence="7 8" key="1">
    <citation type="submission" date="2015-09" db="EMBL/GenBank/DDBJ databases">
        <title>Host preference determinants of Valsa canker pathogens revealed by comparative genomics.</title>
        <authorList>
            <person name="Yin Z."/>
            <person name="Huang L."/>
        </authorList>
    </citation>
    <scope>NUCLEOTIDE SEQUENCE [LARGE SCALE GENOMIC DNA]</scope>
    <source>
        <strain evidence="7 8">SXYLt</strain>
    </source>
</reference>
<keyword evidence="3" id="KW-0863">Zinc-finger</keyword>
<evidence type="ECO:0000256" key="2">
    <source>
        <dbReference type="ARBA" id="ARBA00022737"/>
    </source>
</evidence>
<protein>
    <recommendedName>
        <fullName evidence="6">RING-type domain-containing protein</fullName>
    </recommendedName>
</protein>
<dbReference type="InParanoid" id="A0A423XCI3"/>
<feature type="compositionally biased region" description="Polar residues" evidence="5">
    <location>
        <begin position="642"/>
        <end position="658"/>
    </location>
</feature>
<evidence type="ECO:0000256" key="4">
    <source>
        <dbReference type="PROSITE-ProRule" id="PRU00221"/>
    </source>
</evidence>
<feature type="domain" description="RING-type" evidence="6">
    <location>
        <begin position="1318"/>
        <end position="1356"/>
    </location>
</feature>
<dbReference type="PROSITE" id="PS50082">
    <property type="entry name" value="WD_REPEATS_2"/>
    <property type="match status" value="2"/>
</dbReference>
<feature type="compositionally biased region" description="Gly residues" evidence="5">
    <location>
        <begin position="1568"/>
        <end position="1582"/>
    </location>
</feature>
<dbReference type="PROSITE" id="PS50294">
    <property type="entry name" value="WD_REPEATS_REGION"/>
    <property type="match status" value="2"/>
</dbReference>
<keyword evidence="3" id="KW-0862">Zinc</keyword>
<dbReference type="OrthoDB" id="311712at2759"/>
<dbReference type="GO" id="GO:0035591">
    <property type="term" value="F:signaling adaptor activity"/>
    <property type="evidence" value="ECO:0007669"/>
    <property type="project" value="TreeGrafter"/>
</dbReference>
<evidence type="ECO:0000259" key="6">
    <source>
        <dbReference type="PROSITE" id="PS50089"/>
    </source>
</evidence>
<feature type="compositionally biased region" description="Polar residues" evidence="5">
    <location>
        <begin position="1058"/>
        <end position="1078"/>
    </location>
</feature>
<feature type="region of interest" description="Disordered" evidence="5">
    <location>
        <begin position="393"/>
        <end position="444"/>
    </location>
</feature>
<name>A0A423XCI3_9PEZI</name>
<dbReference type="InterPro" id="IPR049566">
    <property type="entry name" value="WDR59_RTC1-like_RING_Znf"/>
</dbReference>
<dbReference type="GO" id="GO:0035859">
    <property type="term" value="C:Seh1-associated complex"/>
    <property type="evidence" value="ECO:0007669"/>
    <property type="project" value="TreeGrafter"/>
</dbReference>